<reference evidence="2 3" key="1">
    <citation type="submission" date="2019-03" db="EMBL/GenBank/DDBJ databases">
        <title>First draft genome of Liparis tanakae, snailfish: a comprehensive survey of snailfish specific genes.</title>
        <authorList>
            <person name="Kim W."/>
            <person name="Song I."/>
            <person name="Jeong J.-H."/>
            <person name="Kim D."/>
            <person name="Kim S."/>
            <person name="Ryu S."/>
            <person name="Song J.Y."/>
            <person name="Lee S.K."/>
        </authorList>
    </citation>
    <scope>NUCLEOTIDE SEQUENCE [LARGE SCALE GENOMIC DNA]</scope>
    <source>
        <tissue evidence="2">Muscle</tissue>
    </source>
</reference>
<dbReference type="Proteomes" id="UP000314294">
    <property type="component" value="Unassembled WGS sequence"/>
</dbReference>
<dbReference type="EMBL" id="SRLO01000080">
    <property type="protein sequence ID" value="TNN77775.1"/>
    <property type="molecule type" value="Genomic_DNA"/>
</dbReference>
<dbReference type="AlphaFoldDB" id="A0A4Z2IJ23"/>
<sequence>MLRTSARTLVLEIDHTSLSSAKGGKRRGAKVKRSGIVGRVHSQRHQVEGEEHRQEETQDSHLTH</sequence>
<feature type="region of interest" description="Disordered" evidence="1">
    <location>
        <begin position="20"/>
        <end position="64"/>
    </location>
</feature>
<comment type="caution">
    <text evidence="2">The sequence shown here is derived from an EMBL/GenBank/DDBJ whole genome shotgun (WGS) entry which is preliminary data.</text>
</comment>
<protein>
    <submittedName>
        <fullName evidence="2">Uncharacterized protein</fullName>
    </submittedName>
</protein>
<evidence type="ECO:0000313" key="2">
    <source>
        <dbReference type="EMBL" id="TNN77775.1"/>
    </source>
</evidence>
<feature type="compositionally biased region" description="Basic residues" evidence="1">
    <location>
        <begin position="23"/>
        <end position="33"/>
    </location>
</feature>
<evidence type="ECO:0000256" key="1">
    <source>
        <dbReference type="SAM" id="MobiDB-lite"/>
    </source>
</evidence>
<evidence type="ECO:0000313" key="3">
    <source>
        <dbReference type="Proteomes" id="UP000314294"/>
    </source>
</evidence>
<organism evidence="2 3">
    <name type="scientific">Liparis tanakae</name>
    <name type="common">Tanaka's snailfish</name>
    <dbReference type="NCBI Taxonomy" id="230148"/>
    <lineage>
        <taxon>Eukaryota</taxon>
        <taxon>Metazoa</taxon>
        <taxon>Chordata</taxon>
        <taxon>Craniata</taxon>
        <taxon>Vertebrata</taxon>
        <taxon>Euteleostomi</taxon>
        <taxon>Actinopterygii</taxon>
        <taxon>Neopterygii</taxon>
        <taxon>Teleostei</taxon>
        <taxon>Neoteleostei</taxon>
        <taxon>Acanthomorphata</taxon>
        <taxon>Eupercaria</taxon>
        <taxon>Perciformes</taxon>
        <taxon>Cottioidei</taxon>
        <taxon>Cottales</taxon>
        <taxon>Liparidae</taxon>
        <taxon>Liparis</taxon>
    </lineage>
</organism>
<name>A0A4Z2IJ23_9TELE</name>
<gene>
    <name evidence="2" type="ORF">EYF80_012073</name>
</gene>
<feature type="compositionally biased region" description="Basic and acidic residues" evidence="1">
    <location>
        <begin position="45"/>
        <end position="64"/>
    </location>
</feature>
<keyword evidence="3" id="KW-1185">Reference proteome</keyword>
<proteinExistence type="predicted"/>
<accession>A0A4Z2IJ23</accession>